<keyword evidence="3" id="KW-1185">Reference proteome</keyword>
<dbReference type="Proteomes" id="UP001596505">
    <property type="component" value="Unassembled WGS sequence"/>
</dbReference>
<dbReference type="SUPFAM" id="SSF160631">
    <property type="entry name" value="SMI1/KNR4-like"/>
    <property type="match status" value="1"/>
</dbReference>
<dbReference type="RefSeq" id="WP_380965504.1">
    <property type="nucleotide sequence ID" value="NZ_JBHTCO010000007.1"/>
</dbReference>
<protein>
    <submittedName>
        <fullName evidence="2">SMI1/KNR4 family protein</fullName>
    </submittedName>
</protein>
<dbReference type="SMART" id="SM00860">
    <property type="entry name" value="SMI1_KNR4"/>
    <property type="match status" value="1"/>
</dbReference>
<reference evidence="3" key="1">
    <citation type="journal article" date="2019" name="Int. J. Syst. Evol. Microbiol.">
        <title>The Global Catalogue of Microorganisms (GCM) 10K type strain sequencing project: providing services to taxonomists for standard genome sequencing and annotation.</title>
        <authorList>
            <consortium name="The Broad Institute Genomics Platform"/>
            <consortium name="The Broad Institute Genome Sequencing Center for Infectious Disease"/>
            <person name="Wu L."/>
            <person name="Ma J."/>
        </authorList>
    </citation>
    <scope>NUCLEOTIDE SEQUENCE [LARGE SCALE GENOMIC DNA]</scope>
    <source>
        <strain evidence="3">CGMCC 1.16305</strain>
    </source>
</reference>
<dbReference type="InterPro" id="IPR018958">
    <property type="entry name" value="Knr4/Smi1-like_dom"/>
</dbReference>
<name>A0ABW2PUH1_9BACL</name>
<dbReference type="Gene3D" id="3.40.1580.10">
    <property type="entry name" value="SMI1/KNR4-like"/>
    <property type="match status" value="1"/>
</dbReference>
<dbReference type="InterPro" id="IPR037883">
    <property type="entry name" value="Knr4/Smi1-like_sf"/>
</dbReference>
<sequence>MKKISKEKVEKIIKENKDKDAGFFTGRVDENVVKSLENELQVNLPNSYKWFLLNYGSGGLYGVDILGVEKLIENLNEAWVIETTKEYRELGLDKELIVIEDIDIVLYCLDTSQLQNGECPVVSWDQLEGYDMIEAENFYDFLFERLSSGKEAWEEEI</sequence>
<evidence type="ECO:0000259" key="1">
    <source>
        <dbReference type="SMART" id="SM00860"/>
    </source>
</evidence>
<dbReference type="Pfam" id="PF14567">
    <property type="entry name" value="SUKH_5"/>
    <property type="match status" value="1"/>
</dbReference>
<evidence type="ECO:0000313" key="3">
    <source>
        <dbReference type="Proteomes" id="UP001596505"/>
    </source>
</evidence>
<dbReference type="EMBL" id="JBHTCO010000007">
    <property type="protein sequence ID" value="MFC7393062.1"/>
    <property type="molecule type" value="Genomic_DNA"/>
</dbReference>
<evidence type="ECO:0000313" key="2">
    <source>
        <dbReference type="EMBL" id="MFC7393062.1"/>
    </source>
</evidence>
<feature type="domain" description="Knr4/Smi1-like" evidence="1">
    <location>
        <begin position="27"/>
        <end position="144"/>
    </location>
</feature>
<comment type="caution">
    <text evidence="2">The sequence shown here is derived from an EMBL/GenBank/DDBJ whole genome shotgun (WGS) entry which is preliminary data.</text>
</comment>
<accession>A0ABW2PUH1</accession>
<gene>
    <name evidence="2" type="ORF">ACFQRG_08705</name>
</gene>
<proteinExistence type="predicted"/>
<organism evidence="2 3">
    <name type="scientific">Scopulibacillus cellulosilyticus</name>
    <dbReference type="NCBI Taxonomy" id="2665665"/>
    <lineage>
        <taxon>Bacteria</taxon>
        <taxon>Bacillati</taxon>
        <taxon>Bacillota</taxon>
        <taxon>Bacilli</taxon>
        <taxon>Bacillales</taxon>
        <taxon>Sporolactobacillaceae</taxon>
        <taxon>Scopulibacillus</taxon>
    </lineage>
</organism>